<proteinExistence type="predicted"/>
<dbReference type="AlphaFoldDB" id="A0A2P2NY34"/>
<name>A0A2P2NY34_RHIMU</name>
<organism evidence="2">
    <name type="scientific">Rhizophora mucronata</name>
    <name type="common">Asiatic mangrove</name>
    <dbReference type="NCBI Taxonomy" id="61149"/>
    <lineage>
        <taxon>Eukaryota</taxon>
        <taxon>Viridiplantae</taxon>
        <taxon>Streptophyta</taxon>
        <taxon>Embryophyta</taxon>
        <taxon>Tracheophyta</taxon>
        <taxon>Spermatophyta</taxon>
        <taxon>Magnoliopsida</taxon>
        <taxon>eudicotyledons</taxon>
        <taxon>Gunneridae</taxon>
        <taxon>Pentapetalae</taxon>
        <taxon>rosids</taxon>
        <taxon>fabids</taxon>
        <taxon>Malpighiales</taxon>
        <taxon>Rhizophoraceae</taxon>
        <taxon>Rhizophora</taxon>
    </lineage>
</organism>
<dbReference type="EMBL" id="GGEC01066943">
    <property type="protein sequence ID" value="MBX47427.1"/>
    <property type="molecule type" value="Transcribed_RNA"/>
</dbReference>
<feature type="region of interest" description="Disordered" evidence="1">
    <location>
        <begin position="36"/>
        <end position="57"/>
    </location>
</feature>
<reference evidence="2" key="1">
    <citation type="submission" date="2018-02" db="EMBL/GenBank/DDBJ databases">
        <title>Rhizophora mucronata_Transcriptome.</title>
        <authorList>
            <person name="Meera S.P."/>
            <person name="Sreeshan A."/>
            <person name="Augustine A."/>
        </authorList>
    </citation>
    <scope>NUCLEOTIDE SEQUENCE</scope>
    <source>
        <tissue evidence="2">Leaf</tissue>
    </source>
</reference>
<protein>
    <submittedName>
        <fullName evidence="2">Uncharacterized protein</fullName>
    </submittedName>
</protein>
<evidence type="ECO:0000313" key="2">
    <source>
        <dbReference type="EMBL" id="MBX47427.1"/>
    </source>
</evidence>
<evidence type="ECO:0000256" key="1">
    <source>
        <dbReference type="SAM" id="MobiDB-lite"/>
    </source>
</evidence>
<feature type="compositionally biased region" description="Basic and acidic residues" evidence="1">
    <location>
        <begin position="36"/>
        <end position="47"/>
    </location>
</feature>
<sequence>MCLNVHGLCSYKNLGLTTATWSCDYEVSNRIFHNKDPKQKQMHETIRLDTNVKNTKA</sequence>
<accession>A0A2P2NY34</accession>